<dbReference type="Gene3D" id="3.50.50.60">
    <property type="entry name" value="FAD/NAD(P)-binding domain"/>
    <property type="match status" value="1"/>
</dbReference>
<dbReference type="InterPro" id="IPR036188">
    <property type="entry name" value="FAD/NAD-bd_sf"/>
</dbReference>
<evidence type="ECO:0000313" key="3">
    <source>
        <dbReference type="Proteomes" id="UP001597314"/>
    </source>
</evidence>
<keyword evidence="2" id="KW-0560">Oxidoreductase</keyword>
<accession>A0ABW5AEL2</accession>
<gene>
    <name evidence="2" type="ORF">ACFSOX_04200</name>
</gene>
<dbReference type="PANTHER" id="PTHR42685:SF22">
    <property type="entry name" value="CONDITIONED MEDIUM FACTOR RECEPTOR 1"/>
    <property type="match status" value="1"/>
</dbReference>
<evidence type="ECO:0000313" key="2">
    <source>
        <dbReference type="EMBL" id="MFD2181343.1"/>
    </source>
</evidence>
<dbReference type="Pfam" id="PF22578">
    <property type="entry name" value="GGR_cat"/>
    <property type="match status" value="1"/>
</dbReference>
<reference evidence="3" key="1">
    <citation type="journal article" date="2019" name="Int. J. Syst. Evol. Microbiol.">
        <title>The Global Catalogue of Microorganisms (GCM) 10K type strain sequencing project: providing services to taxonomists for standard genome sequencing and annotation.</title>
        <authorList>
            <consortium name="The Broad Institute Genomics Platform"/>
            <consortium name="The Broad Institute Genome Sequencing Center for Infectious Disease"/>
            <person name="Wu L."/>
            <person name="Ma J."/>
        </authorList>
    </citation>
    <scope>NUCLEOTIDE SEQUENCE [LARGE SCALE GENOMIC DNA]</scope>
    <source>
        <strain evidence="3">CGMCC 1.6774</strain>
    </source>
</reference>
<dbReference type="GO" id="GO:0016491">
    <property type="term" value="F:oxidoreductase activity"/>
    <property type="evidence" value="ECO:0007669"/>
    <property type="project" value="UniProtKB-KW"/>
</dbReference>
<dbReference type="InterPro" id="IPR050407">
    <property type="entry name" value="Geranylgeranyl_reductase"/>
</dbReference>
<proteinExistence type="predicted"/>
<protein>
    <submittedName>
        <fullName evidence="2">NAD(P)/FAD-dependent oxidoreductase</fullName>
        <ecNumber evidence="2">1.-.-.-</ecNumber>
    </submittedName>
</protein>
<dbReference type="PRINTS" id="PR00420">
    <property type="entry name" value="RNGMNOXGNASE"/>
</dbReference>
<dbReference type="EMBL" id="JBHUIW010000003">
    <property type="protein sequence ID" value="MFD2181343.1"/>
    <property type="molecule type" value="Genomic_DNA"/>
</dbReference>
<dbReference type="Pfam" id="PF13450">
    <property type="entry name" value="NAD_binding_8"/>
    <property type="match status" value="1"/>
</dbReference>
<feature type="domain" description="Digeranylgeranylglycerophospholipid reductase catalytic" evidence="1">
    <location>
        <begin position="185"/>
        <end position="242"/>
    </location>
</feature>
<sequence>MSGVVVSLPAMREIETIVVGGGPAGSTCARRLRRHGRDVVVLDKATFPRLKLCAGWITEKVLRDLEIAPGDYPHPMLPLDIRSHLRGVPFALRWFPTPGKNYSIRRIEFDAWLLARSGAEVIRHDVRSIRREDDRWIVDDAYACRWLIGAGGTMCPVRRAVFPGQRSKSRQIVTLEKEFFHPAREDICRLYFKRGLVGYAWVVPKGDGHVNIGLGAKAKHLRKSGTDIHAHFRAFLDDLIAEGRLDAATAAGLNETGHPYYLFTRDGAVRADHCLLIGDSAGLATMDLGEGIGPAVESGLMAADEIVGQGTWDKGKVTLFSLAGLAQRLMRAANRRHLPAA</sequence>
<keyword evidence="3" id="KW-1185">Reference proteome</keyword>
<name>A0ABW5AEL2_9BRAD</name>
<dbReference type="RefSeq" id="WP_378476529.1">
    <property type="nucleotide sequence ID" value="NZ_JBHUIW010000003.1"/>
</dbReference>
<evidence type="ECO:0000259" key="1">
    <source>
        <dbReference type="Pfam" id="PF22578"/>
    </source>
</evidence>
<dbReference type="SUPFAM" id="SSF51905">
    <property type="entry name" value="FAD/NAD(P)-binding domain"/>
    <property type="match status" value="1"/>
</dbReference>
<comment type="caution">
    <text evidence="2">The sequence shown here is derived from an EMBL/GenBank/DDBJ whole genome shotgun (WGS) entry which is preliminary data.</text>
</comment>
<dbReference type="Proteomes" id="UP001597314">
    <property type="component" value="Unassembled WGS sequence"/>
</dbReference>
<dbReference type="InterPro" id="IPR054715">
    <property type="entry name" value="GGR_cat"/>
</dbReference>
<dbReference type="PANTHER" id="PTHR42685">
    <property type="entry name" value="GERANYLGERANYL DIPHOSPHATE REDUCTASE"/>
    <property type="match status" value="1"/>
</dbReference>
<organism evidence="2 3">
    <name type="scientific">Rhodoplanes azumiensis</name>
    <dbReference type="NCBI Taxonomy" id="1897628"/>
    <lineage>
        <taxon>Bacteria</taxon>
        <taxon>Pseudomonadati</taxon>
        <taxon>Pseudomonadota</taxon>
        <taxon>Alphaproteobacteria</taxon>
        <taxon>Hyphomicrobiales</taxon>
        <taxon>Nitrobacteraceae</taxon>
        <taxon>Rhodoplanes</taxon>
    </lineage>
</organism>
<dbReference type="EC" id="1.-.-.-" evidence="2"/>